<name>A0A8H7ZSH7_9FUNG</name>
<proteinExistence type="predicted"/>
<dbReference type="EMBL" id="JAEFCI010008471">
    <property type="protein sequence ID" value="KAG5458445.1"/>
    <property type="molecule type" value="Genomic_DNA"/>
</dbReference>
<dbReference type="AlphaFoldDB" id="A0A8H7ZSH7"/>
<dbReference type="Proteomes" id="UP000673691">
    <property type="component" value="Unassembled WGS sequence"/>
</dbReference>
<sequence>MRNNEKDPVEVQLKADVRRDKGDGVFALNANAAEIDAVADVPLGSIPPGGVLDRTVYMRCGDVLGERILTLLIRYELKSASPPGGQSHTFEKKRVLHIPVVQAFEPTFEVNPLCSGDLITGVDPGDGPIVALPDGAGLVEHVLLVCGLKSTAPWELEVAEIRLHLANFGVEKAAGETTAITELTSTEAGEMKGDYSRLRFGQCVFHVGSSRTALTVACGRESLVSR</sequence>
<protein>
    <submittedName>
        <fullName evidence="1">Uncharacterized protein</fullName>
    </submittedName>
</protein>
<keyword evidence="2" id="KW-1185">Reference proteome</keyword>
<evidence type="ECO:0000313" key="2">
    <source>
        <dbReference type="Proteomes" id="UP000673691"/>
    </source>
</evidence>
<gene>
    <name evidence="1" type="ORF">BJ554DRAFT_1327</name>
</gene>
<comment type="caution">
    <text evidence="1">The sequence shown here is derived from an EMBL/GenBank/DDBJ whole genome shotgun (WGS) entry which is preliminary data.</text>
</comment>
<reference evidence="1 2" key="1">
    <citation type="journal article" name="Sci. Rep.">
        <title>Genome-scale phylogenetic analyses confirm Olpidium as the closest living zoosporic fungus to the non-flagellated, terrestrial fungi.</title>
        <authorList>
            <person name="Chang Y."/>
            <person name="Rochon D."/>
            <person name="Sekimoto S."/>
            <person name="Wang Y."/>
            <person name="Chovatia M."/>
            <person name="Sandor L."/>
            <person name="Salamov A."/>
            <person name="Grigoriev I.V."/>
            <person name="Stajich J.E."/>
            <person name="Spatafora J.W."/>
        </authorList>
    </citation>
    <scope>NUCLEOTIDE SEQUENCE [LARGE SCALE GENOMIC DNA]</scope>
    <source>
        <strain evidence="1">S191</strain>
    </source>
</reference>
<evidence type="ECO:0000313" key="1">
    <source>
        <dbReference type="EMBL" id="KAG5458445.1"/>
    </source>
</evidence>
<accession>A0A8H7ZSH7</accession>
<organism evidence="1 2">
    <name type="scientific">Olpidium bornovanus</name>
    <dbReference type="NCBI Taxonomy" id="278681"/>
    <lineage>
        <taxon>Eukaryota</taxon>
        <taxon>Fungi</taxon>
        <taxon>Fungi incertae sedis</taxon>
        <taxon>Olpidiomycota</taxon>
        <taxon>Olpidiomycotina</taxon>
        <taxon>Olpidiomycetes</taxon>
        <taxon>Olpidiales</taxon>
        <taxon>Olpidiaceae</taxon>
        <taxon>Olpidium</taxon>
    </lineage>
</organism>